<dbReference type="InterPro" id="IPR029068">
    <property type="entry name" value="Glyas_Bleomycin-R_OHBP_Dase"/>
</dbReference>
<dbReference type="SUPFAM" id="SSF54593">
    <property type="entry name" value="Glyoxalase/Bleomycin resistance protein/Dihydroxybiphenyl dioxygenase"/>
    <property type="match status" value="1"/>
</dbReference>
<accession>A0A398C431</accession>
<reference evidence="2 3" key="1">
    <citation type="submission" date="2018-09" db="EMBL/GenBank/DDBJ databases">
        <title>Draft genome of Simplicispira sp. NY-02.</title>
        <authorList>
            <person name="Im W.T."/>
        </authorList>
    </citation>
    <scope>NUCLEOTIDE SEQUENCE [LARGE SCALE GENOMIC DNA]</scope>
    <source>
        <strain evidence="2 3">NY-02</strain>
    </source>
</reference>
<dbReference type="InterPro" id="IPR004360">
    <property type="entry name" value="Glyas_Fos-R_dOase_dom"/>
</dbReference>
<dbReference type="OrthoDB" id="9800438at2"/>
<organism evidence="2 3">
    <name type="scientific">Simplicispira hankyongi</name>
    <dbReference type="NCBI Taxonomy" id="2315688"/>
    <lineage>
        <taxon>Bacteria</taxon>
        <taxon>Pseudomonadati</taxon>
        <taxon>Pseudomonadota</taxon>
        <taxon>Betaproteobacteria</taxon>
        <taxon>Burkholderiales</taxon>
        <taxon>Comamonadaceae</taxon>
        <taxon>Simplicispira</taxon>
    </lineage>
</organism>
<dbReference type="InterPro" id="IPR037523">
    <property type="entry name" value="VOC_core"/>
</dbReference>
<dbReference type="Gene3D" id="3.10.180.10">
    <property type="entry name" value="2,3-Dihydroxybiphenyl 1,2-Dioxygenase, domain 1"/>
    <property type="match status" value="1"/>
</dbReference>
<dbReference type="AlphaFoldDB" id="A0A398C431"/>
<evidence type="ECO:0000313" key="2">
    <source>
        <dbReference type="EMBL" id="RID97672.1"/>
    </source>
</evidence>
<dbReference type="EMBL" id="QXJC01000005">
    <property type="protein sequence ID" value="RID97672.1"/>
    <property type="molecule type" value="Genomic_DNA"/>
</dbReference>
<name>A0A398C431_9BURK</name>
<dbReference type="CDD" id="cd07262">
    <property type="entry name" value="VOC_like"/>
    <property type="match status" value="1"/>
</dbReference>
<protein>
    <submittedName>
        <fullName evidence="2">VOC family protein</fullName>
    </submittedName>
</protein>
<evidence type="ECO:0000259" key="1">
    <source>
        <dbReference type="PROSITE" id="PS51819"/>
    </source>
</evidence>
<sequence length="140" mass="14515">MFSHVMVGVSDLEASKRFYDAVLGAIGIGPGIYNHNGVVGRYFYRSPTGSFGITTPINGEPACHGNGSTIGFTMASPEQADAFHAAGLANGGTTCEDPPGMRNGAVGQMYLAYLRDPDGNKLCALHRPPKPEAGAGAART</sequence>
<dbReference type="PROSITE" id="PS51819">
    <property type="entry name" value="VOC"/>
    <property type="match status" value="1"/>
</dbReference>
<dbReference type="Proteomes" id="UP000266302">
    <property type="component" value="Unassembled WGS sequence"/>
</dbReference>
<dbReference type="PANTHER" id="PTHR35006:SF1">
    <property type="entry name" value="BLL2941 PROTEIN"/>
    <property type="match status" value="1"/>
</dbReference>
<keyword evidence="3" id="KW-1185">Reference proteome</keyword>
<comment type="caution">
    <text evidence="2">The sequence shown here is derived from an EMBL/GenBank/DDBJ whole genome shotgun (WGS) entry which is preliminary data.</text>
</comment>
<evidence type="ECO:0000313" key="3">
    <source>
        <dbReference type="Proteomes" id="UP000266302"/>
    </source>
</evidence>
<feature type="domain" description="VOC" evidence="1">
    <location>
        <begin position="1"/>
        <end position="127"/>
    </location>
</feature>
<proteinExistence type="predicted"/>
<gene>
    <name evidence="2" type="ORF">D3F03_12650</name>
</gene>
<dbReference type="PANTHER" id="PTHR35006">
    <property type="entry name" value="GLYOXALASE FAMILY PROTEIN (AFU_ORTHOLOGUE AFUA_5G14830)"/>
    <property type="match status" value="1"/>
</dbReference>
<dbReference type="Pfam" id="PF00903">
    <property type="entry name" value="Glyoxalase"/>
    <property type="match status" value="1"/>
</dbReference>
<dbReference type="RefSeq" id="WP_119109777.1">
    <property type="nucleotide sequence ID" value="NZ_QXJC01000005.1"/>
</dbReference>